<dbReference type="Pfam" id="PF04968">
    <property type="entry name" value="CHORD"/>
    <property type="match status" value="2"/>
</dbReference>
<evidence type="ECO:0000256" key="2">
    <source>
        <dbReference type="ARBA" id="ARBA00001947"/>
    </source>
</evidence>
<dbReference type="Gene3D" id="1.10.441.10">
    <property type="entry name" value="Phosphomannose Isomerase, domain 2"/>
    <property type="match status" value="1"/>
</dbReference>
<evidence type="ECO:0000256" key="3">
    <source>
        <dbReference type="ARBA" id="ARBA00004666"/>
    </source>
</evidence>
<dbReference type="PROSITE" id="PS51401">
    <property type="entry name" value="CHORD"/>
    <property type="match status" value="2"/>
</dbReference>
<dbReference type="NCBIfam" id="TIGR00218">
    <property type="entry name" value="manA"/>
    <property type="match status" value="1"/>
</dbReference>
<sequence length="767" mass="84957">MTIGVPQQIFRLETFIQKYGWGQPAPVSLVYVLSRNASGGVPAKVDGNEPHAELWVGNHPSGPNKVALNTEGGSLEMGEFFRKYPETLGESLKPSGDLPYLLKILSVVKPLSIQTHPDKKLAEKLHTEQPSIYKDPNHKPEMTIALTPFEALCGFRPLDEVMECIRCVPEFAQIVGSPHAEAAQKGRPYPESDSETLRKIFASVMTKEEGAFKSALTEMVSRFEKTESEGRMDSESMKEEYRLCLRLHREFPFDVGVFAPFLLTKHVLKPGEALFTGANTLHAYLFGDCVEVMACSDNVIRGGLTPKFKDVDLLLQCLRYDSRGAQRISGKPLASQANDASFQVLEAPESANVTDFRIVKVEVEAGGKREGVVMSKGGAVVGLVVQGYGKVSSSASSLSLPTGCAFLVPAGVSLSFEAEGEATTNGRNSPFLYSQPYDGKEHLSRLEGLIQMGGFSASAAERVKGEYERLQKFLPVGGMNGGAPSGGLPLVVYCVSVGGTDIVWQHRGIAIFLYWTLVVKFLPRLASLLTGFGLPPLELVQPNPQQFFIGDGSPRFVLCAWIRTVMKKCKRHGCQKEYTDDDNHDTACAYHPGWPVFHDLKKSWSCCQTVAWDWDEFMKLPTCARGKHTEEKPQRVPAPSSAENRQAGPAAFQTPSYPVKTIDEYNREQREKEAEIKRKEEEQQQQAKKKPFVTPGGMHKCCRAGCNKEYDPEKNHEDVCSFHPGKPCFRDIKKWWTCCNGTAWDWDEFTALPTCAKGKHDPKMVNA</sequence>
<evidence type="ECO:0000256" key="4">
    <source>
        <dbReference type="ARBA" id="ARBA00010772"/>
    </source>
</evidence>
<protein>
    <recommendedName>
        <fullName evidence="5">mannose-6-phosphate isomerase</fullName>
        <ecNumber evidence="5">5.3.1.8</ecNumber>
    </recommendedName>
</protein>
<dbReference type="SUPFAM" id="SSF51182">
    <property type="entry name" value="RmlC-like cupins"/>
    <property type="match status" value="1"/>
</dbReference>
<dbReference type="InterPro" id="IPR018050">
    <property type="entry name" value="Pmannose_isomerase-type1_CS"/>
</dbReference>
<dbReference type="GO" id="GO:0005975">
    <property type="term" value="P:carbohydrate metabolic process"/>
    <property type="evidence" value="ECO:0007669"/>
    <property type="project" value="InterPro"/>
</dbReference>
<feature type="region of interest" description="Disordered" evidence="10">
    <location>
        <begin position="667"/>
        <end position="693"/>
    </location>
</feature>
<dbReference type="Gene3D" id="2.60.120.10">
    <property type="entry name" value="Jelly Rolls"/>
    <property type="match status" value="2"/>
</dbReference>
<dbReference type="PANTHER" id="PTHR10309">
    <property type="entry name" value="MANNOSE-6-PHOSPHATE ISOMERASE"/>
    <property type="match status" value="1"/>
</dbReference>
<keyword evidence="9" id="KW-0413">Isomerase</keyword>
<feature type="compositionally biased region" description="Basic and acidic residues" evidence="10">
    <location>
        <begin position="667"/>
        <end position="682"/>
    </location>
</feature>
<gene>
    <name evidence="12" type="ORF">Cvel_12606</name>
</gene>
<comment type="cofactor">
    <cofactor evidence="2">
        <name>Zn(2+)</name>
        <dbReference type="ChEBI" id="CHEBI:29105"/>
    </cofactor>
</comment>
<dbReference type="EC" id="5.3.1.8" evidence="5"/>
<dbReference type="PANTHER" id="PTHR10309:SF0">
    <property type="entry name" value="MANNOSE-6-PHOSPHATE ISOMERASE"/>
    <property type="match status" value="1"/>
</dbReference>
<evidence type="ECO:0000259" key="11">
    <source>
        <dbReference type="PROSITE" id="PS51401"/>
    </source>
</evidence>
<dbReference type="Pfam" id="PF20512">
    <property type="entry name" value="PMI_typeI_hel"/>
    <property type="match status" value="1"/>
</dbReference>
<keyword evidence="6" id="KW-0479">Metal-binding</keyword>
<evidence type="ECO:0000256" key="10">
    <source>
        <dbReference type="SAM" id="MobiDB-lite"/>
    </source>
</evidence>
<evidence type="ECO:0000256" key="8">
    <source>
        <dbReference type="ARBA" id="ARBA00022833"/>
    </source>
</evidence>
<dbReference type="InterPro" id="IPR011051">
    <property type="entry name" value="RmlC_Cupin_sf"/>
</dbReference>
<proteinExistence type="inferred from homology"/>
<dbReference type="GO" id="GO:0008270">
    <property type="term" value="F:zinc ion binding"/>
    <property type="evidence" value="ECO:0007669"/>
    <property type="project" value="InterPro"/>
</dbReference>
<evidence type="ECO:0000256" key="6">
    <source>
        <dbReference type="ARBA" id="ARBA00022723"/>
    </source>
</evidence>
<comment type="pathway">
    <text evidence="3">Nucleotide-sugar biosynthesis; GDP-alpha-D-mannose biosynthesis; alpha-D-mannose 1-phosphate from D-fructose 6-phosphate: step 1/2.</text>
</comment>
<keyword evidence="7" id="KW-0677">Repeat</keyword>
<dbReference type="InterPro" id="IPR046457">
    <property type="entry name" value="PMI_typeI_cat"/>
</dbReference>
<reference evidence="12" key="1">
    <citation type="submission" date="2014-11" db="EMBL/GenBank/DDBJ databases">
        <authorList>
            <person name="Otto D Thomas"/>
            <person name="Naeem Raeece"/>
        </authorList>
    </citation>
    <scope>NUCLEOTIDE SEQUENCE</scope>
</reference>
<name>A0A0G4IB03_9ALVE</name>
<dbReference type="AlphaFoldDB" id="A0A0G4IB03"/>
<feature type="domain" description="CHORD" evidence="11">
    <location>
        <begin position="701"/>
        <end position="760"/>
    </location>
</feature>
<dbReference type="InterPro" id="IPR007051">
    <property type="entry name" value="CHORD_dom"/>
</dbReference>
<dbReference type="GO" id="GO:0004476">
    <property type="term" value="F:mannose-6-phosphate isomerase activity"/>
    <property type="evidence" value="ECO:0007669"/>
    <property type="project" value="UniProtKB-EC"/>
</dbReference>
<dbReference type="PRINTS" id="PR00714">
    <property type="entry name" value="MAN6PISMRASE"/>
</dbReference>
<feature type="region of interest" description="Disordered" evidence="10">
    <location>
        <begin position="626"/>
        <end position="654"/>
    </location>
</feature>
<dbReference type="InterPro" id="IPR014710">
    <property type="entry name" value="RmlC-like_jellyroll"/>
</dbReference>
<dbReference type="PROSITE" id="PS00965">
    <property type="entry name" value="PMI_I_1"/>
    <property type="match status" value="1"/>
</dbReference>
<dbReference type="Gene3D" id="4.10.1130.20">
    <property type="match status" value="2"/>
</dbReference>
<keyword evidence="8" id="KW-0862">Zinc</keyword>
<dbReference type="UniPathway" id="UPA00126">
    <property type="reaction ID" value="UER00423"/>
</dbReference>
<evidence type="ECO:0000256" key="1">
    <source>
        <dbReference type="ARBA" id="ARBA00000757"/>
    </source>
</evidence>
<evidence type="ECO:0000256" key="5">
    <source>
        <dbReference type="ARBA" id="ARBA00011956"/>
    </source>
</evidence>
<dbReference type="CDD" id="cd07011">
    <property type="entry name" value="cupin_PMI_type_I_N"/>
    <property type="match status" value="1"/>
</dbReference>
<evidence type="ECO:0000256" key="9">
    <source>
        <dbReference type="ARBA" id="ARBA00023235"/>
    </source>
</evidence>
<feature type="domain" description="CHORD" evidence="11">
    <location>
        <begin position="569"/>
        <end position="628"/>
    </location>
</feature>
<accession>A0A0G4IB03</accession>
<comment type="catalytic activity">
    <reaction evidence="1">
        <text>D-mannose 6-phosphate = D-fructose 6-phosphate</text>
        <dbReference type="Rhea" id="RHEA:12356"/>
        <dbReference type="ChEBI" id="CHEBI:58735"/>
        <dbReference type="ChEBI" id="CHEBI:61527"/>
        <dbReference type="EC" id="5.3.1.8"/>
    </reaction>
</comment>
<dbReference type="GO" id="GO:0005829">
    <property type="term" value="C:cytosol"/>
    <property type="evidence" value="ECO:0007669"/>
    <property type="project" value="TreeGrafter"/>
</dbReference>
<dbReference type="InterPro" id="IPR016305">
    <property type="entry name" value="Mannose-6-P_Isomerase"/>
</dbReference>
<dbReference type="InterPro" id="IPR001250">
    <property type="entry name" value="Man6P_Isoase-1"/>
</dbReference>
<dbReference type="Pfam" id="PF20511">
    <property type="entry name" value="PMI_typeI_cat"/>
    <property type="match status" value="1"/>
</dbReference>
<organism evidence="12">
    <name type="scientific">Chromera velia CCMP2878</name>
    <dbReference type="NCBI Taxonomy" id="1169474"/>
    <lineage>
        <taxon>Eukaryota</taxon>
        <taxon>Sar</taxon>
        <taxon>Alveolata</taxon>
        <taxon>Colpodellida</taxon>
        <taxon>Chromeraceae</taxon>
        <taxon>Chromera</taxon>
    </lineage>
</organism>
<comment type="similarity">
    <text evidence="4">Belongs to the mannose-6-phosphate isomerase type 1 family.</text>
</comment>
<dbReference type="InterPro" id="IPR046458">
    <property type="entry name" value="PMI_typeI_hel"/>
</dbReference>
<evidence type="ECO:0000256" key="7">
    <source>
        <dbReference type="ARBA" id="ARBA00022737"/>
    </source>
</evidence>
<dbReference type="GO" id="GO:0009298">
    <property type="term" value="P:GDP-mannose biosynthetic process"/>
    <property type="evidence" value="ECO:0007669"/>
    <property type="project" value="UniProtKB-UniPathway"/>
</dbReference>
<dbReference type="VEuPathDB" id="CryptoDB:Cvel_12606"/>
<evidence type="ECO:0000313" key="12">
    <source>
        <dbReference type="EMBL" id="CEM54228.1"/>
    </source>
</evidence>
<dbReference type="EMBL" id="CDMZ01005768">
    <property type="protein sequence ID" value="CEM54228.1"/>
    <property type="molecule type" value="Genomic_DNA"/>
</dbReference>